<feature type="compositionally biased region" description="Basic and acidic residues" evidence="1">
    <location>
        <begin position="224"/>
        <end position="241"/>
    </location>
</feature>
<accession>A0A011PXJ0</accession>
<dbReference type="EMBL" id="JEMX01000207">
    <property type="protein sequence ID" value="EXI71099.1"/>
    <property type="molecule type" value="Genomic_DNA"/>
</dbReference>
<dbReference type="GO" id="GO:0018812">
    <property type="term" value="F:3-hydroxyacyl-CoA dehydratase activity"/>
    <property type="evidence" value="ECO:0007669"/>
    <property type="project" value="UniProtKB-EC"/>
</dbReference>
<evidence type="ECO:0000313" key="4">
    <source>
        <dbReference type="Proteomes" id="UP000021816"/>
    </source>
</evidence>
<dbReference type="EC" id="4.2.1.119" evidence="3"/>
<gene>
    <name evidence="3" type="primary">phaJ</name>
    <name evidence="3" type="ORF">AW10_04282</name>
</gene>
<organism evidence="3 4">
    <name type="scientific">Candidatus Accumulibacter appositus</name>
    <dbReference type="NCBI Taxonomy" id="1454003"/>
    <lineage>
        <taxon>Bacteria</taxon>
        <taxon>Pseudomonadati</taxon>
        <taxon>Pseudomonadota</taxon>
        <taxon>Betaproteobacteria</taxon>
        <taxon>Candidatus Accumulibacter</taxon>
    </lineage>
</organism>
<dbReference type="Gene3D" id="3.10.129.10">
    <property type="entry name" value="Hotdog Thioesterase"/>
    <property type="match status" value="1"/>
</dbReference>
<sequence>MSGDMNPALANAEFSHSGVFQDFIAHGMWCASLLSTMLGTQFPGPGTVMVESSLHFARPVAIGDTITVTVTVGQKFARNRHIVLDCNCHNQDHLLVVSGSAEVLAPREKIITKRKAMPEITISDKYARLQVLVSRAAGGVARRGPGADRHGGGSPLRPRVAQGRAAGRRSQAHRTDPDRPRAAHPRRRRRERPGPQGLPHRELQAQPRIGGDGGDADSQRRRRSADERQPAHRRTDGRSDLEQFGSAHRPPHQPRLPDGRADLSPADHDHRRRRQHRADADGEGR</sequence>
<keyword evidence="3" id="KW-0456">Lyase</keyword>
<dbReference type="GO" id="GO:0019171">
    <property type="term" value="F:(3R)-hydroxyacyl-[acyl-carrier-protein] dehydratase activity"/>
    <property type="evidence" value="ECO:0007669"/>
    <property type="project" value="TreeGrafter"/>
</dbReference>
<dbReference type="AlphaFoldDB" id="A0A011PXJ0"/>
<feature type="compositionally biased region" description="Basic and acidic residues" evidence="1">
    <location>
        <begin position="255"/>
        <end position="269"/>
    </location>
</feature>
<protein>
    <submittedName>
        <fullName evidence="3">(R)-specific enoyl-CoA hydratase</fullName>
        <ecNumber evidence="3">4.2.1.119</ecNumber>
    </submittedName>
</protein>
<dbReference type="PATRIC" id="fig|1454003.3.peg.4335"/>
<dbReference type="GO" id="GO:0006633">
    <property type="term" value="P:fatty acid biosynthetic process"/>
    <property type="evidence" value="ECO:0007669"/>
    <property type="project" value="TreeGrafter"/>
</dbReference>
<feature type="domain" description="MaoC-like" evidence="2">
    <location>
        <begin position="2"/>
        <end position="75"/>
    </location>
</feature>
<dbReference type="SUPFAM" id="SSF54637">
    <property type="entry name" value="Thioesterase/thiol ester dehydrase-isomerase"/>
    <property type="match status" value="1"/>
</dbReference>
<dbReference type="InterPro" id="IPR029069">
    <property type="entry name" value="HotDog_dom_sf"/>
</dbReference>
<name>A0A011PXJ0_9PROT</name>
<dbReference type="InterPro" id="IPR002539">
    <property type="entry name" value="MaoC-like_dom"/>
</dbReference>
<feature type="compositionally biased region" description="Basic residues" evidence="1">
    <location>
        <begin position="182"/>
        <end position="191"/>
    </location>
</feature>
<dbReference type="Proteomes" id="UP000021816">
    <property type="component" value="Unassembled WGS sequence"/>
</dbReference>
<comment type="caution">
    <text evidence="3">The sequence shown here is derived from an EMBL/GenBank/DDBJ whole genome shotgun (WGS) entry which is preliminary data.</text>
</comment>
<feature type="region of interest" description="Disordered" evidence="1">
    <location>
        <begin position="139"/>
        <end position="285"/>
    </location>
</feature>
<dbReference type="InterPro" id="IPR050965">
    <property type="entry name" value="UPF0336/Enoyl-CoA_hydratase"/>
</dbReference>
<dbReference type="PANTHER" id="PTHR43437:SF3">
    <property type="entry name" value="HYDROXYACYL-THIOESTER DEHYDRATASE TYPE 2, MITOCHONDRIAL"/>
    <property type="match status" value="1"/>
</dbReference>
<dbReference type="PANTHER" id="PTHR43437">
    <property type="entry name" value="HYDROXYACYL-THIOESTER DEHYDRATASE TYPE 2, MITOCHONDRIAL-RELATED"/>
    <property type="match status" value="1"/>
</dbReference>
<reference evidence="3 4" key="1">
    <citation type="submission" date="2014-02" db="EMBL/GenBank/DDBJ databases">
        <title>Expanding our view of genomic diversity in Candidatus Accumulibacter clades.</title>
        <authorList>
            <person name="Skennerton C.T."/>
            <person name="Barr J.J."/>
            <person name="Slater F.R."/>
            <person name="Bond P.L."/>
            <person name="Tyson G.W."/>
        </authorList>
    </citation>
    <scope>NUCLEOTIDE SEQUENCE [LARGE SCALE GENOMIC DNA]</scope>
    <source>
        <strain evidence="4">BA-92</strain>
    </source>
</reference>
<proteinExistence type="predicted"/>
<dbReference type="Pfam" id="PF01575">
    <property type="entry name" value="MaoC_dehydratas"/>
    <property type="match status" value="1"/>
</dbReference>
<evidence type="ECO:0000256" key="1">
    <source>
        <dbReference type="SAM" id="MobiDB-lite"/>
    </source>
</evidence>
<evidence type="ECO:0000259" key="2">
    <source>
        <dbReference type="Pfam" id="PF01575"/>
    </source>
</evidence>
<dbReference type="STRING" id="1454003.AW10_04282"/>
<dbReference type="CDD" id="cd03449">
    <property type="entry name" value="R_hydratase"/>
    <property type="match status" value="1"/>
</dbReference>
<evidence type="ECO:0000313" key="3">
    <source>
        <dbReference type="EMBL" id="EXI71099.1"/>
    </source>
</evidence>